<dbReference type="EMBL" id="CP042912">
    <property type="protein sequence ID" value="QEG21041.1"/>
    <property type="molecule type" value="Genomic_DNA"/>
</dbReference>
<reference evidence="2 3" key="1">
    <citation type="submission" date="2019-08" db="EMBL/GenBank/DDBJ databases">
        <title>Deep-cultivation of Planctomycetes and their phenomic and genomic characterization uncovers novel biology.</title>
        <authorList>
            <person name="Wiegand S."/>
            <person name="Jogler M."/>
            <person name="Boedeker C."/>
            <person name="Pinto D."/>
            <person name="Vollmers J."/>
            <person name="Rivas-Marin E."/>
            <person name="Kohn T."/>
            <person name="Peeters S.H."/>
            <person name="Heuer A."/>
            <person name="Rast P."/>
            <person name="Oberbeckmann S."/>
            <person name="Bunk B."/>
            <person name="Jeske O."/>
            <person name="Meyerdierks A."/>
            <person name="Storesund J.E."/>
            <person name="Kallscheuer N."/>
            <person name="Luecker S."/>
            <person name="Lage O.M."/>
            <person name="Pohl T."/>
            <person name="Merkel B.J."/>
            <person name="Hornburger P."/>
            <person name="Mueller R.-W."/>
            <person name="Bruemmer F."/>
            <person name="Labrenz M."/>
            <person name="Spormann A.M."/>
            <person name="Op den Camp H."/>
            <person name="Overmann J."/>
            <person name="Amann R."/>
            <person name="Jetten M.S.M."/>
            <person name="Mascher T."/>
            <person name="Medema M.H."/>
            <person name="Devos D.P."/>
            <person name="Kaster A.-K."/>
            <person name="Ovreas L."/>
            <person name="Rohde M."/>
            <person name="Galperin M.Y."/>
            <person name="Jogler C."/>
        </authorList>
    </citation>
    <scope>NUCLEOTIDE SEQUENCE [LARGE SCALE GENOMIC DNA]</scope>
    <source>
        <strain evidence="2 3">FC18</strain>
    </source>
</reference>
<gene>
    <name evidence="2" type="ORF">MFFC18_08930</name>
</gene>
<feature type="compositionally biased region" description="Basic residues" evidence="1">
    <location>
        <begin position="33"/>
        <end position="55"/>
    </location>
</feature>
<evidence type="ECO:0000313" key="2">
    <source>
        <dbReference type="EMBL" id="QEG21041.1"/>
    </source>
</evidence>
<organism evidence="2 3">
    <name type="scientific">Mariniblastus fucicola</name>
    <dbReference type="NCBI Taxonomy" id="980251"/>
    <lineage>
        <taxon>Bacteria</taxon>
        <taxon>Pseudomonadati</taxon>
        <taxon>Planctomycetota</taxon>
        <taxon>Planctomycetia</taxon>
        <taxon>Pirellulales</taxon>
        <taxon>Pirellulaceae</taxon>
        <taxon>Mariniblastus</taxon>
    </lineage>
</organism>
<accession>A0A5B9PDA4</accession>
<name>A0A5B9PDA4_9BACT</name>
<evidence type="ECO:0000313" key="3">
    <source>
        <dbReference type="Proteomes" id="UP000322214"/>
    </source>
</evidence>
<dbReference type="STRING" id="980251.GCA_001642875_02047"/>
<proteinExistence type="predicted"/>
<dbReference type="AlphaFoldDB" id="A0A5B9PDA4"/>
<protein>
    <submittedName>
        <fullName evidence="2">Uncharacterized protein</fullName>
    </submittedName>
</protein>
<evidence type="ECO:0000256" key="1">
    <source>
        <dbReference type="SAM" id="MobiDB-lite"/>
    </source>
</evidence>
<dbReference type="Proteomes" id="UP000322214">
    <property type="component" value="Chromosome"/>
</dbReference>
<sequence>MRTILFFIGFAVSLCFLDAGIEQANGQGTKYRPVPKKKSRKSQSRRKPKTNKSKPQKQYGKFSKNASQHRGWTKPRNKSERQALREALAGHGRAIMTHHKINDPRFQARGWEKWAVKVREPHRMTIKSKQLRPPAIQVHYMRNTITGERVGFKFKQGERKAGSRKR</sequence>
<dbReference type="KEGG" id="mff:MFFC18_08930"/>
<feature type="region of interest" description="Disordered" evidence="1">
    <location>
        <begin position="26"/>
        <end position="81"/>
    </location>
</feature>
<keyword evidence="3" id="KW-1185">Reference proteome</keyword>